<proteinExistence type="predicted"/>
<dbReference type="AlphaFoldDB" id="A0A1X7MT41"/>
<dbReference type="Proteomes" id="UP000193083">
    <property type="component" value="Unassembled WGS sequence"/>
</dbReference>
<dbReference type="RefSeq" id="WP_085462867.1">
    <property type="nucleotide sequence ID" value="NZ_FXBL01000004.1"/>
</dbReference>
<keyword evidence="3" id="KW-1185">Reference proteome</keyword>
<name>A0A1X7MT41_9HYPH</name>
<gene>
    <name evidence="2" type="ORF">SAMN02982922_0696</name>
</gene>
<sequence length="187" mass="20040">MSDGPHRSLPMLRRWRDVAERAAKAVFSADDVCEAVTHALRKDARGLPVEAVREVLGAGRQGYLFAEDRIAEIEALRSGCRGSALGNALIDCAVEAAGNGLYGDAACRTALTNALEQYTRDCFRGVEEHYLREASARSAGFVRDRLDATRNGFAFGALAGDLASAGARQKPASRLPRHTGIDEGPPL</sequence>
<accession>A0A1X7MT41</accession>
<evidence type="ECO:0000313" key="3">
    <source>
        <dbReference type="Proteomes" id="UP000193083"/>
    </source>
</evidence>
<reference evidence="2 3" key="1">
    <citation type="submission" date="2017-04" db="EMBL/GenBank/DDBJ databases">
        <authorList>
            <person name="Afonso C.L."/>
            <person name="Miller P.J."/>
            <person name="Scott M.A."/>
            <person name="Spackman E."/>
            <person name="Goraichik I."/>
            <person name="Dimitrov K.M."/>
            <person name="Suarez D.L."/>
            <person name="Swayne D.E."/>
        </authorList>
    </citation>
    <scope>NUCLEOTIDE SEQUENCE [LARGE SCALE GENOMIC DNA]</scope>
    <source>
        <strain evidence="2 3">B5P</strain>
    </source>
</reference>
<feature type="region of interest" description="Disordered" evidence="1">
    <location>
        <begin position="166"/>
        <end position="187"/>
    </location>
</feature>
<evidence type="ECO:0000256" key="1">
    <source>
        <dbReference type="SAM" id="MobiDB-lite"/>
    </source>
</evidence>
<protein>
    <submittedName>
        <fullName evidence="2">Uncharacterized protein</fullName>
    </submittedName>
</protein>
<evidence type="ECO:0000313" key="2">
    <source>
        <dbReference type="EMBL" id="SMH27999.1"/>
    </source>
</evidence>
<dbReference type="OrthoDB" id="7594106at2"/>
<organism evidence="2 3">
    <name type="scientific">Mesorhizobium australicum</name>
    <dbReference type="NCBI Taxonomy" id="536018"/>
    <lineage>
        <taxon>Bacteria</taxon>
        <taxon>Pseudomonadati</taxon>
        <taxon>Pseudomonadota</taxon>
        <taxon>Alphaproteobacteria</taxon>
        <taxon>Hyphomicrobiales</taxon>
        <taxon>Phyllobacteriaceae</taxon>
        <taxon>Mesorhizobium</taxon>
    </lineage>
</organism>
<dbReference type="EMBL" id="FXBL01000004">
    <property type="protein sequence ID" value="SMH27999.1"/>
    <property type="molecule type" value="Genomic_DNA"/>
</dbReference>